<reference evidence="2" key="1">
    <citation type="journal article" date="2020" name="Stud. Mycol.">
        <title>101 Dothideomycetes genomes: a test case for predicting lifestyles and emergence of pathogens.</title>
        <authorList>
            <person name="Haridas S."/>
            <person name="Albert R."/>
            <person name="Binder M."/>
            <person name="Bloem J."/>
            <person name="Labutti K."/>
            <person name="Salamov A."/>
            <person name="Andreopoulos B."/>
            <person name="Baker S."/>
            <person name="Barry K."/>
            <person name="Bills G."/>
            <person name="Bluhm B."/>
            <person name="Cannon C."/>
            <person name="Castanera R."/>
            <person name="Culley D."/>
            <person name="Daum C."/>
            <person name="Ezra D."/>
            <person name="Gonzalez J."/>
            <person name="Henrissat B."/>
            <person name="Kuo A."/>
            <person name="Liang C."/>
            <person name="Lipzen A."/>
            <person name="Lutzoni F."/>
            <person name="Magnuson J."/>
            <person name="Mondo S."/>
            <person name="Nolan M."/>
            <person name="Ohm R."/>
            <person name="Pangilinan J."/>
            <person name="Park H.-J."/>
            <person name="Ramirez L."/>
            <person name="Alfaro M."/>
            <person name="Sun H."/>
            <person name="Tritt A."/>
            <person name="Yoshinaga Y."/>
            <person name="Zwiers L.-H."/>
            <person name="Turgeon B."/>
            <person name="Goodwin S."/>
            <person name="Spatafora J."/>
            <person name="Crous P."/>
            <person name="Grigoriev I."/>
        </authorList>
    </citation>
    <scope>NUCLEOTIDE SEQUENCE</scope>
    <source>
        <strain evidence="2">CBS 175.79</strain>
    </source>
</reference>
<sequence length="326" mass="37515">MLRTNLDEHRLLHVLRENANGGGPQDTRMMNELRRLKHAGKPLRWVMIPELIPGTASTRQWIKDARNLLWDEDDEKAHLRQQRLLQPGALDLPHDEYQLRKYWPLFMCALRPMSPKLSEAANAVYQALCRKDCVPDDDDLFIRTMETDTRHGQFIVAALALESKILYPIISELEAKIGKSGKKLKPETATSQSQNNTQYQLSIQPLVDTMPMDFDPGTNEIDEETLLKLLKSFADELLAEKLRQDGTINSKRPAPATVDDQWHTHTSKRLRETVEDTNPKAFIPIEISCFDQDAPTILFPTLEILTMVCYLMFPPHRSLRMHKDLI</sequence>
<feature type="compositionally biased region" description="Polar residues" evidence="1">
    <location>
        <begin position="188"/>
        <end position="199"/>
    </location>
</feature>
<dbReference type="OrthoDB" id="3695667at2759"/>
<keyword evidence="3" id="KW-1185">Reference proteome</keyword>
<evidence type="ECO:0000313" key="2">
    <source>
        <dbReference type="EMBL" id="KAF2021104.1"/>
    </source>
</evidence>
<evidence type="ECO:0000256" key="1">
    <source>
        <dbReference type="SAM" id="MobiDB-lite"/>
    </source>
</evidence>
<proteinExistence type="predicted"/>
<gene>
    <name evidence="2" type="ORF">BU24DRAFT_404153</name>
</gene>
<protein>
    <submittedName>
        <fullName evidence="2">Uncharacterized protein</fullName>
    </submittedName>
</protein>
<evidence type="ECO:0000313" key="3">
    <source>
        <dbReference type="Proteomes" id="UP000799778"/>
    </source>
</evidence>
<dbReference type="Proteomes" id="UP000799778">
    <property type="component" value="Unassembled WGS sequence"/>
</dbReference>
<name>A0A6A5Y938_9PLEO</name>
<accession>A0A6A5Y938</accession>
<organism evidence="2 3">
    <name type="scientific">Aaosphaeria arxii CBS 175.79</name>
    <dbReference type="NCBI Taxonomy" id="1450172"/>
    <lineage>
        <taxon>Eukaryota</taxon>
        <taxon>Fungi</taxon>
        <taxon>Dikarya</taxon>
        <taxon>Ascomycota</taxon>
        <taxon>Pezizomycotina</taxon>
        <taxon>Dothideomycetes</taxon>
        <taxon>Pleosporomycetidae</taxon>
        <taxon>Pleosporales</taxon>
        <taxon>Pleosporales incertae sedis</taxon>
        <taxon>Aaosphaeria</taxon>
    </lineage>
</organism>
<feature type="region of interest" description="Disordered" evidence="1">
    <location>
        <begin position="180"/>
        <end position="199"/>
    </location>
</feature>
<dbReference type="GeneID" id="54283023"/>
<dbReference type="EMBL" id="ML978066">
    <property type="protein sequence ID" value="KAF2021104.1"/>
    <property type="molecule type" value="Genomic_DNA"/>
</dbReference>
<dbReference type="AlphaFoldDB" id="A0A6A5Y938"/>
<dbReference type="RefSeq" id="XP_033389443.1">
    <property type="nucleotide sequence ID" value="XM_033525626.1"/>
</dbReference>